<keyword evidence="1" id="KW-0175">Coiled coil</keyword>
<sequence>MPTQKVKIIKPRSTRSLSHLRQQVLRTQRDIIESDPELEVIPEYVEEAGSEIEMNWDQTPDPWVDTELQRINFEEEAMAVVENPAVRTWRRWSIKMALFLRVCAISRQSAIMALRVTLMGKVEDEQSSCSHPLATRWSGGNQHGHYSKCKMRDKRLASVRKTKENIEEARLKMKREKKLKKEEPCGVARGGRSPVTIGSDGFAFRLPEWMGPFPSE</sequence>
<proteinExistence type="predicted"/>
<evidence type="ECO:0000313" key="3">
    <source>
        <dbReference type="Proteomes" id="UP001189429"/>
    </source>
</evidence>
<reference evidence="2" key="1">
    <citation type="submission" date="2023-10" db="EMBL/GenBank/DDBJ databases">
        <authorList>
            <person name="Chen Y."/>
            <person name="Shah S."/>
            <person name="Dougan E. K."/>
            <person name="Thang M."/>
            <person name="Chan C."/>
        </authorList>
    </citation>
    <scope>NUCLEOTIDE SEQUENCE [LARGE SCALE GENOMIC DNA]</scope>
</reference>
<name>A0ABN9QM94_9DINO</name>
<evidence type="ECO:0000313" key="2">
    <source>
        <dbReference type="EMBL" id="CAK0806076.1"/>
    </source>
</evidence>
<protein>
    <submittedName>
        <fullName evidence="2">Uncharacterized protein</fullName>
    </submittedName>
</protein>
<accession>A0ABN9QM94</accession>
<dbReference type="Proteomes" id="UP001189429">
    <property type="component" value="Unassembled WGS sequence"/>
</dbReference>
<gene>
    <name evidence="2" type="ORF">PCOR1329_LOCUS12435</name>
</gene>
<keyword evidence="3" id="KW-1185">Reference proteome</keyword>
<evidence type="ECO:0000256" key="1">
    <source>
        <dbReference type="SAM" id="Coils"/>
    </source>
</evidence>
<comment type="caution">
    <text evidence="2">The sequence shown here is derived from an EMBL/GenBank/DDBJ whole genome shotgun (WGS) entry which is preliminary data.</text>
</comment>
<dbReference type="EMBL" id="CAUYUJ010003625">
    <property type="protein sequence ID" value="CAK0806076.1"/>
    <property type="molecule type" value="Genomic_DNA"/>
</dbReference>
<feature type="coiled-coil region" evidence="1">
    <location>
        <begin position="156"/>
        <end position="183"/>
    </location>
</feature>
<organism evidence="2 3">
    <name type="scientific">Prorocentrum cordatum</name>
    <dbReference type="NCBI Taxonomy" id="2364126"/>
    <lineage>
        <taxon>Eukaryota</taxon>
        <taxon>Sar</taxon>
        <taxon>Alveolata</taxon>
        <taxon>Dinophyceae</taxon>
        <taxon>Prorocentrales</taxon>
        <taxon>Prorocentraceae</taxon>
        <taxon>Prorocentrum</taxon>
    </lineage>
</organism>